<dbReference type="AlphaFoldDB" id="A0AA36E3Y0"/>
<dbReference type="EMBL" id="OX465080">
    <property type="protein sequence ID" value="CAI9282534.1"/>
    <property type="molecule type" value="Genomic_DNA"/>
</dbReference>
<organism evidence="2 3">
    <name type="scientific">Lactuca saligna</name>
    <name type="common">Willowleaf lettuce</name>
    <dbReference type="NCBI Taxonomy" id="75948"/>
    <lineage>
        <taxon>Eukaryota</taxon>
        <taxon>Viridiplantae</taxon>
        <taxon>Streptophyta</taxon>
        <taxon>Embryophyta</taxon>
        <taxon>Tracheophyta</taxon>
        <taxon>Spermatophyta</taxon>
        <taxon>Magnoliopsida</taxon>
        <taxon>eudicotyledons</taxon>
        <taxon>Gunneridae</taxon>
        <taxon>Pentapetalae</taxon>
        <taxon>asterids</taxon>
        <taxon>campanulids</taxon>
        <taxon>Asterales</taxon>
        <taxon>Asteraceae</taxon>
        <taxon>Cichorioideae</taxon>
        <taxon>Cichorieae</taxon>
        <taxon>Lactucinae</taxon>
        <taxon>Lactuca</taxon>
    </lineage>
</organism>
<accession>A0AA36E3Y0</accession>
<feature type="region of interest" description="Disordered" evidence="1">
    <location>
        <begin position="1"/>
        <end position="21"/>
    </location>
</feature>
<dbReference type="Proteomes" id="UP001177003">
    <property type="component" value="Chromosome 4"/>
</dbReference>
<sequence>MKMVVIAPTSSQPGMSKTRRSEVDLQEEIIPDANEKTNYQSILDTVILNLRGRFLKEVIGKMIWIMINSILKRGRLPSQWEIMMLKMDVLQLMILQDILLRNKRKASLSLI</sequence>
<proteinExistence type="predicted"/>
<reference evidence="2" key="1">
    <citation type="submission" date="2023-04" db="EMBL/GenBank/DDBJ databases">
        <authorList>
            <person name="Vijverberg K."/>
            <person name="Xiong W."/>
            <person name="Schranz E."/>
        </authorList>
    </citation>
    <scope>NUCLEOTIDE SEQUENCE</scope>
</reference>
<protein>
    <submittedName>
        <fullName evidence="2">Uncharacterized protein</fullName>
    </submittedName>
</protein>
<evidence type="ECO:0000313" key="2">
    <source>
        <dbReference type="EMBL" id="CAI9282534.1"/>
    </source>
</evidence>
<evidence type="ECO:0000313" key="3">
    <source>
        <dbReference type="Proteomes" id="UP001177003"/>
    </source>
</evidence>
<gene>
    <name evidence="2" type="ORF">LSALG_LOCUS22170</name>
</gene>
<evidence type="ECO:0000256" key="1">
    <source>
        <dbReference type="SAM" id="MobiDB-lite"/>
    </source>
</evidence>
<name>A0AA36E3Y0_LACSI</name>
<keyword evidence="3" id="KW-1185">Reference proteome</keyword>